<accession>A0A1H3SX88</accession>
<keyword evidence="1" id="KW-0472">Membrane</keyword>
<keyword evidence="1" id="KW-0812">Transmembrane</keyword>
<organism evidence="2 3">
    <name type="scientific">Asanoa ishikariensis</name>
    <dbReference type="NCBI Taxonomy" id="137265"/>
    <lineage>
        <taxon>Bacteria</taxon>
        <taxon>Bacillati</taxon>
        <taxon>Actinomycetota</taxon>
        <taxon>Actinomycetes</taxon>
        <taxon>Micromonosporales</taxon>
        <taxon>Micromonosporaceae</taxon>
        <taxon>Asanoa</taxon>
    </lineage>
</organism>
<dbReference type="STRING" id="137265.SAMN05421684_4890"/>
<dbReference type="RefSeq" id="WP_090797792.1">
    <property type="nucleotide sequence ID" value="NZ_BOND01000005.1"/>
</dbReference>
<keyword evidence="1" id="KW-1133">Transmembrane helix</keyword>
<protein>
    <submittedName>
        <fullName evidence="2">Uncharacterized protein</fullName>
    </submittedName>
</protein>
<dbReference type="AlphaFoldDB" id="A0A1H3SX88"/>
<name>A0A1H3SX88_9ACTN</name>
<sequence length="69" mass="7302">MVLFLYMISGLAVPAWAVGVLLVIWAALLAVAIALFRTRPPWTLAVPVAAVAIWIAVVSAGDAWLGWTA</sequence>
<keyword evidence="3" id="KW-1185">Reference proteome</keyword>
<dbReference type="EMBL" id="FNQB01000003">
    <property type="protein sequence ID" value="SDZ42592.1"/>
    <property type="molecule type" value="Genomic_DNA"/>
</dbReference>
<evidence type="ECO:0000313" key="3">
    <source>
        <dbReference type="Proteomes" id="UP000199632"/>
    </source>
</evidence>
<reference evidence="3" key="1">
    <citation type="submission" date="2016-10" db="EMBL/GenBank/DDBJ databases">
        <authorList>
            <person name="Varghese N."/>
            <person name="Submissions S."/>
        </authorList>
    </citation>
    <scope>NUCLEOTIDE SEQUENCE [LARGE SCALE GENOMIC DNA]</scope>
    <source>
        <strain evidence="3">DSM 44718</strain>
    </source>
</reference>
<feature type="transmembrane region" description="Helical" evidence="1">
    <location>
        <begin position="42"/>
        <end position="67"/>
    </location>
</feature>
<feature type="transmembrane region" description="Helical" evidence="1">
    <location>
        <begin position="6"/>
        <end position="35"/>
    </location>
</feature>
<gene>
    <name evidence="2" type="ORF">SAMN05421684_4890</name>
</gene>
<proteinExistence type="predicted"/>
<evidence type="ECO:0000256" key="1">
    <source>
        <dbReference type="SAM" id="Phobius"/>
    </source>
</evidence>
<evidence type="ECO:0000313" key="2">
    <source>
        <dbReference type="EMBL" id="SDZ42592.1"/>
    </source>
</evidence>
<dbReference type="Proteomes" id="UP000199632">
    <property type="component" value="Unassembled WGS sequence"/>
</dbReference>